<organism evidence="2 3">
    <name type="scientific">Botryotinia calthae</name>
    <dbReference type="NCBI Taxonomy" id="38488"/>
    <lineage>
        <taxon>Eukaryota</taxon>
        <taxon>Fungi</taxon>
        <taxon>Dikarya</taxon>
        <taxon>Ascomycota</taxon>
        <taxon>Pezizomycotina</taxon>
        <taxon>Leotiomycetes</taxon>
        <taxon>Helotiales</taxon>
        <taxon>Sclerotiniaceae</taxon>
        <taxon>Botryotinia</taxon>
    </lineage>
</organism>
<dbReference type="Proteomes" id="UP000297299">
    <property type="component" value="Unassembled WGS sequence"/>
</dbReference>
<comment type="caution">
    <text evidence="2">The sequence shown here is derived from an EMBL/GenBank/DDBJ whole genome shotgun (WGS) entry which is preliminary data.</text>
</comment>
<evidence type="ECO:0000256" key="1">
    <source>
        <dbReference type="SAM" id="MobiDB-lite"/>
    </source>
</evidence>
<dbReference type="EMBL" id="PHWZ01000308">
    <property type="protein sequence ID" value="TEY46984.1"/>
    <property type="molecule type" value="Genomic_DNA"/>
</dbReference>
<accession>A0A4Y8CWS8</accession>
<evidence type="ECO:0000313" key="2">
    <source>
        <dbReference type="EMBL" id="TEY46984.1"/>
    </source>
</evidence>
<protein>
    <submittedName>
        <fullName evidence="2">Uncharacterized protein</fullName>
    </submittedName>
</protein>
<keyword evidence="3" id="KW-1185">Reference proteome</keyword>
<reference evidence="2 3" key="1">
    <citation type="submission" date="2017-11" db="EMBL/GenBank/DDBJ databases">
        <title>Comparative genomics of Botrytis spp.</title>
        <authorList>
            <person name="Valero-Jimenez C.A."/>
            <person name="Tapia P."/>
            <person name="Veloso J."/>
            <person name="Silva-Moreno E."/>
            <person name="Staats M."/>
            <person name="Valdes J.H."/>
            <person name="Van Kan J.A.L."/>
        </authorList>
    </citation>
    <scope>NUCLEOTIDE SEQUENCE [LARGE SCALE GENOMIC DNA]</scope>
    <source>
        <strain evidence="2 3">MUCL2830</strain>
    </source>
</reference>
<proteinExistence type="predicted"/>
<feature type="region of interest" description="Disordered" evidence="1">
    <location>
        <begin position="1"/>
        <end position="20"/>
    </location>
</feature>
<evidence type="ECO:0000313" key="3">
    <source>
        <dbReference type="Proteomes" id="UP000297299"/>
    </source>
</evidence>
<name>A0A4Y8CWS8_9HELO</name>
<gene>
    <name evidence="2" type="ORF">BOTCAL_0309g00130</name>
</gene>
<sequence>MRASLQPTYSPHLPLTDPPKPALLHKLQIHKPTKPHTTPSQPQIADHLPTIHPVLFIISTLPQKLEKDSVATKYKAWNIKQKVIKQKA</sequence>
<dbReference type="AlphaFoldDB" id="A0A4Y8CWS8"/>